<dbReference type="InterPro" id="IPR036259">
    <property type="entry name" value="MFS_trans_sf"/>
</dbReference>
<dbReference type="EMBL" id="MLCF01000009">
    <property type="protein sequence ID" value="OIV38944.1"/>
    <property type="molecule type" value="Genomic_DNA"/>
</dbReference>
<feature type="transmembrane region" description="Helical" evidence="9">
    <location>
        <begin position="347"/>
        <end position="368"/>
    </location>
</feature>
<feature type="transmembrane region" description="Helical" evidence="9">
    <location>
        <begin position="120"/>
        <end position="141"/>
    </location>
</feature>
<proteinExistence type="predicted"/>
<dbReference type="RefSeq" id="WP_071655054.1">
    <property type="nucleotide sequence ID" value="NZ_MLCF01000009.1"/>
</dbReference>
<dbReference type="GO" id="GO:0046677">
    <property type="term" value="P:response to antibiotic"/>
    <property type="evidence" value="ECO:0007669"/>
    <property type="project" value="UniProtKB-KW"/>
</dbReference>
<dbReference type="OrthoDB" id="9781469at2"/>
<feature type="compositionally biased region" description="Basic and acidic residues" evidence="8">
    <location>
        <begin position="1"/>
        <end position="10"/>
    </location>
</feature>
<sequence>MAGTELHTRDGATTPGGAAPRAGRSAWAALAVLVLPVLMISVDSTVLGFAVPFISEDLAPSSSQLLWIIDIYSFVLAGLLVTMGTLGDRIGRRRLLLIGTAGFGLASVLAAYAHTPAVLIGARALLGLAGATLMPSTLSIIRNLFADRQQRTLAIAVWGSAFAGGSALGPIVGGWLLEHFWWGSIFLINLPVTIALLIAGRLLLPESRDPRPGRYDLLSAGLSLAAMLPAVYGVKSMAENGVTPLGVGALLVGVALGVVFVRRQLRLKDPMLDMALFRNRTFSVAVSTNLMAVFALVGCLFFLTQYLQLVQGRSPLASGVLLLPGLACSVVASLLVVRLVRRFPLPVLITCGLLVAAAGYALVVTLGAGTPAGVMVAAFALIGSGIGIAETLTNDAILAAVPPERAGAASAISETAYELGAALGTALLGSVVMAVYRGRLAADVPESARETLGGAVDAARHLGGSAGGAVLSSAREAFASGMHVAALVGVVVVVAAAVMAGVLLRKQSR</sequence>
<comment type="caution">
    <text evidence="11">The sequence shown here is derived from an EMBL/GenBank/DDBJ whole genome shotgun (WGS) entry which is preliminary data.</text>
</comment>
<protein>
    <submittedName>
        <fullName evidence="11">MFS transporter</fullName>
    </submittedName>
</protein>
<dbReference type="CDD" id="cd17321">
    <property type="entry name" value="MFS_MMR_MDR_like"/>
    <property type="match status" value="1"/>
</dbReference>
<keyword evidence="4 9" id="KW-0812">Transmembrane</keyword>
<feature type="transmembrane region" description="Helical" evidence="9">
    <location>
        <begin position="282"/>
        <end position="304"/>
    </location>
</feature>
<evidence type="ECO:0000313" key="11">
    <source>
        <dbReference type="EMBL" id="OIV38944.1"/>
    </source>
</evidence>
<keyword evidence="6 9" id="KW-0472">Membrane</keyword>
<keyword evidence="5 9" id="KW-1133">Transmembrane helix</keyword>
<comment type="subcellular location">
    <subcellularLocation>
        <location evidence="1">Cell membrane</location>
        <topology evidence="1">Multi-pass membrane protein</topology>
    </subcellularLocation>
</comment>
<dbReference type="GO" id="GO:0005886">
    <property type="term" value="C:plasma membrane"/>
    <property type="evidence" value="ECO:0007669"/>
    <property type="project" value="UniProtKB-SubCell"/>
</dbReference>
<dbReference type="PRINTS" id="PR01036">
    <property type="entry name" value="TCRTETB"/>
</dbReference>
<dbReference type="Gene3D" id="1.20.1720.10">
    <property type="entry name" value="Multidrug resistance protein D"/>
    <property type="match status" value="2"/>
</dbReference>
<feature type="transmembrane region" description="Helical" evidence="9">
    <location>
        <begin position="415"/>
        <end position="436"/>
    </location>
</feature>
<keyword evidence="12" id="KW-1185">Reference proteome</keyword>
<evidence type="ECO:0000256" key="9">
    <source>
        <dbReference type="SAM" id="Phobius"/>
    </source>
</evidence>
<gene>
    <name evidence="11" type="ORF">BIV57_02990</name>
</gene>
<organism evidence="11 12">
    <name type="scientific">Mangrovactinospora gilvigrisea</name>
    <dbReference type="NCBI Taxonomy" id="1428644"/>
    <lineage>
        <taxon>Bacteria</taxon>
        <taxon>Bacillati</taxon>
        <taxon>Actinomycetota</taxon>
        <taxon>Actinomycetes</taxon>
        <taxon>Kitasatosporales</taxon>
        <taxon>Streptomycetaceae</taxon>
        <taxon>Mangrovactinospora</taxon>
    </lineage>
</organism>
<feature type="transmembrane region" description="Helical" evidence="9">
    <location>
        <begin position="181"/>
        <end position="203"/>
    </location>
</feature>
<evidence type="ECO:0000313" key="12">
    <source>
        <dbReference type="Proteomes" id="UP000243342"/>
    </source>
</evidence>
<keyword evidence="2" id="KW-0813">Transport</keyword>
<keyword evidence="3" id="KW-1003">Cell membrane</keyword>
<evidence type="ECO:0000256" key="6">
    <source>
        <dbReference type="ARBA" id="ARBA00023136"/>
    </source>
</evidence>
<accession>A0A1J7CBP9</accession>
<feature type="transmembrane region" description="Helical" evidence="9">
    <location>
        <begin position="316"/>
        <end position="340"/>
    </location>
</feature>
<dbReference type="SUPFAM" id="SSF103473">
    <property type="entry name" value="MFS general substrate transporter"/>
    <property type="match status" value="1"/>
</dbReference>
<feature type="compositionally biased region" description="Low complexity" evidence="8">
    <location>
        <begin position="11"/>
        <end position="21"/>
    </location>
</feature>
<dbReference type="PANTHER" id="PTHR42718:SF47">
    <property type="entry name" value="METHYL VIOLOGEN RESISTANCE PROTEIN SMVA"/>
    <property type="match status" value="1"/>
</dbReference>
<dbReference type="InterPro" id="IPR020846">
    <property type="entry name" value="MFS_dom"/>
</dbReference>
<evidence type="ECO:0000259" key="10">
    <source>
        <dbReference type="PROSITE" id="PS50850"/>
    </source>
</evidence>
<dbReference type="PANTHER" id="PTHR42718">
    <property type="entry name" value="MAJOR FACILITATOR SUPERFAMILY MULTIDRUG TRANSPORTER MFSC"/>
    <property type="match status" value="1"/>
</dbReference>
<feature type="transmembrane region" description="Helical" evidence="9">
    <location>
        <begin position="65"/>
        <end position="83"/>
    </location>
</feature>
<feature type="domain" description="Major facilitator superfamily (MFS) profile" evidence="10">
    <location>
        <begin position="29"/>
        <end position="509"/>
    </location>
</feature>
<evidence type="ECO:0000256" key="1">
    <source>
        <dbReference type="ARBA" id="ARBA00004651"/>
    </source>
</evidence>
<feature type="transmembrane region" description="Helical" evidence="9">
    <location>
        <begin position="27"/>
        <end position="53"/>
    </location>
</feature>
<feature type="transmembrane region" description="Helical" evidence="9">
    <location>
        <begin position="241"/>
        <end position="261"/>
    </location>
</feature>
<feature type="region of interest" description="Disordered" evidence="8">
    <location>
        <begin position="1"/>
        <end position="21"/>
    </location>
</feature>
<reference evidence="11 12" key="1">
    <citation type="submission" date="2016-10" db="EMBL/GenBank/DDBJ databases">
        <title>Genome sequence of Streptomyces gilvigriseus MUSC 26.</title>
        <authorList>
            <person name="Lee L.-H."/>
            <person name="Ser H.-L."/>
        </authorList>
    </citation>
    <scope>NUCLEOTIDE SEQUENCE [LARGE SCALE GENOMIC DNA]</scope>
    <source>
        <strain evidence="11 12">MUSC 26</strain>
    </source>
</reference>
<dbReference type="Proteomes" id="UP000243342">
    <property type="component" value="Unassembled WGS sequence"/>
</dbReference>
<dbReference type="InterPro" id="IPR011701">
    <property type="entry name" value="MFS"/>
</dbReference>
<feature type="transmembrane region" description="Helical" evidence="9">
    <location>
        <begin position="374"/>
        <end position="394"/>
    </location>
</feature>
<dbReference type="AlphaFoldDB" id="A0A1J7CBP9"/>
<dbReference type="GO" id="GO:0022857">
    <property type="term" value="F:transmembrane transporter activity"/>
    <property type="evidence" value="ECO:0007669"/>
    <property type="project" value="InterPro"/>
</dbReference>
<feature type="transmembrane region" description="Helical" evidence="9">
    <location>
        <begin position="153"/>
        <end position="175"/>
    </location>
</feature>
<evidence type="ECO:0000256" key="8">
    <source>
        <dbReference type="SAM" id="MobiDB-lite"/>
    </source>
</evidence>
<evidence type="ECO:0000256" key="2">
    <source>
        <dbReference type="ARBA" id="ARBA00022448"/>
    </source>
</evidence>
<evidence type="ECO:0000256" key="5">
    <source>
        <dbReference type="ARBA" id="ARBA00022989"/>
    </source>
</evidence>
<feature type="transmembrane region" description="Helical" evidence="9">
    <location>
        <begin position="482"/>
        <end position="504"/>
    </location>
</feature>
<feature type="transmembrane region" description="Helical" evidence="9">
    <location>
        <begin position="215"/>
        <end position="235"/>
    </location>
</feature>
<name>A0A1J7CBP9_9ACTN</name>
<feature type="transmembrane region" description="Helical" evidence="9">
    <location>
        <begin position="95"/>
        <end position="114"/>
    </location>
</feature>
<evidence type="ECO:0000256" key="4">
    <source>
        <dbReference type="ARBA" id="ARBA00022692"/>
    </source>
</evidence>
<keyword evidence="7" id="KW-0046">Antibiotic resistance</keyword>
<dbReference type="STRING" id="1428644.BIV57_02990"/>
<evidence type="ECO:0000256" key="3">
    <source>
        <dbReference type="ARBA" id="ARBA00022475"/>
    </source>
</evidence>
<evidence type="ECO:0000256" key="7">
    <source>
        <dbReference type="ARBA" id="ARBA00023251"/>
    </source>
</evidence>
<dbReference type="PROSITE" id="PS50850">
    <property type="entry name" value="MFS"/>
    <property type="match status" value="1"/>
</dbReference>
<dbReference type="Pfam" id="PF07690">
    <property type="entry name" value="MFS_1"/>
    <property type="match status" value="1"/>
</dbReference>